<evidence type="ECO:0008006" key="6">
    <source>
        <dbReference type="Google" id="ProtNLM"/>
    </source>
</evidence>
<dbReference type="PANTHER" id="PTHR15680">
    <property type="entry name" value="RIBOSOMAL PROTEIN L19"/>
    <property type="match status" value="1"/>
</dbReference>
<dbReference type="Gene3D" id="2.30.30.790">
    <property type="match status" value="1"/>
</dbReference>
<dbReference type="PANTHER" id="PTHR15680:SF9">
    <property type="entry name" value="LARGE RIBOSOMAL SUBUNIT PROTEIN BL19M"/>
    <property type="match status" value="1"/>
</dbReference>
<keyword evidence="3" id="KW-0687">Ribonucleoprotein</keyword>
<proteinExistence type="inferred from homology"/>
<dbReference type="InterPro" id="IPR001857">
    <property type="entry name" value="Ribosomal_bL19"/>
</dbReference>
<evidence type="ECO:0000256" key="1">
    <source>
        <dbReference type="ARBA" id="ARBA00005781"/>
    </source>
</evidence>
<name>A0A1Y2D1Y6_9FUNG</name>
<dbReference type="AlphaFoldDB" id="A0A1Y2D1Y6"/>
<comment type="caution">
    <text evidence="4">The sequence shown here is derived from an EMBL/GenBank/DDBJ whole genome shotgun (WGS) entry which is preliminary data.</text>
</comment>
<feature type="non-terminal residue" evidence="4">
    <location>
        <position position="1"/>
    </location>
</feature>
<dbReference type="Proteomes" id="UP000193642">
    <property type="component" value="Unassembled WGS sequence"/>
</dbReference>
<dbReference type="STRING" id="329046.A0A1Y2D1Y6"/>
<dbReference type="InterPro" id="IPR008991">
    <property type="entry name" value="Translation_prot_SH3-like_sf"/>
</dbReference>
<evidence type="ECO:0000313" key="5">
    <source>
        <dbReference type="Proteomes" id="UP000193642"/>
    </source>
</evidence>
<dbReference type="Pfam" id="PF01245">
    <property type="entry name" value="Ribosomal_L19"/>
    <property type="match status" value="1"/>
</dbReference>
<evidence type="ECO:0000256" key="2">
    <source>
        <dbReference type="ARBA" id="ARBA00022980"/>
    </source>
</evidence>
<evidence type="ECO:0000256" key="3">
    <source>
        <dbReference type="ARBA" id="ARBA00023274"/>
    </source>
</evidence>
<organism evidence="4 5">
    <name type="scientific">Rhizoclosmatium globosum</name>
    <dbReference type="NCBI Taxonomy" id="329046"/>
    <lineage>
        <taxon>Eukaryota</taxon>
        <taxon>Fungi</taxon>
        <taxon>Fungi incertae sedis</taxon>
        <taxon>Chytridiomycota</taxon>
        <taxon>Chytridiomycota incertae sedis</taxon>
        <taxon>Chytridiomycetes</taxon>
        <taxon>Chytridiales</taxon>
        <taxon>Chytriomycetaceae</taxon>
        <taxon>Rhizoclosmatium</taxon>
    </lineage>
</organism>
<keyword evidence="5" id="KW-1185">Reference proteome</keyword>
<dbReference type="InterPro" id="IPR038657">
    <property type="entry name" value="Ribosomal_bL19_sf"/>
</dbReference>
<comment type="similarity">
    <text evidence="1">Belongs to the bacterial ribosomal protein bL19 family.</text>
</comment>
<dbReference type="EMBL" id="MCGO01000002">
    <property type="protein sequence ID" value="ORY53270.1"/>
    <property type="molecule type" value="Genomic_DNA"/>
</dbReference>
<dbReference type="OrthoDB" id="432645at2759"/>
<reference evidence="4 5" key="1">
    <citation type="submission" date="2016-07" db="EMBL/GenBank/DDBJ databases">
        <title>Pervasive Adenine N6-methylation of Active Genes in Fungi.</title>
        <authorList>
            <consortium name="DOE Joint Genome Institute"/>
            <person name="Mondo S.J."/>
            <person name="Dannebaum R.O."/>
            <person name="Kuo R.C."/>
            <person name="Labutti K."/>
            <person name="Haridas S."/>
            <person name="Kuo A."/>
            <person name="Salamov A."/>
            <person name="Ahrendt S.R."/>
            <person name="Lipzen A."/>
            <person name="Sullivan W."/>
            <person name="Andreopoulos W.B."/>
            <person name="Clum A."/>
            <person name="Lindquist E."/>
            <person name="Daum C."/>
            <person name="Ramamoorthy G.K."/>
            <person name="Gryganskyi A."/>
            <person name="Culley D."/>
            <person name="Magnuson J.K."/>
            <person name="James T.Y."/>
            <person name="O'Malley M.A."/>
            <person name="Stajich J.E."/>
            <person name="Spatafora J.W."/>
            <person name="Visel A."/>
            <person name="Grigoriev I.V."/>
        </authorList>
    </citation>
    <scope>NUCLEOTIDE SEQUENCE [LARGE SCALE GENOMIC DNA]</scope>
    <source>
        <strain evidence="4 5">JEL800</strain>
    </source>
</reference>
<accession>A0A1Y2D1Y6</accession>
<keyword evidence="2" id="KW-0689">Ribosomal protein</keyword>
<sequence length="135" mass="14938">DARTALFEKDSPDAIEPGSVVLVEQLSSRSSPRKLAFAGVLLNVKRRGILSTITVRNYVLGTGVEVVYPIYSPMVSRIKVLKRVSPGWSKGADQVNFLREKPGSAPLSFGGIEELVIRNTETERKRSQIRLSQKK</sequence>
<dbReference type="GO" id="GO:0003735">
    <property type="term" value="F:structural constituent of ribosome"/>
    <property type="evidence" value="ECO:0007669"/>
    <property type="project" value="InterPro"/>
</dbReference>
<gene>
    <name evidence="4" type="ORF">BCR33DRAFT_655119</name>
</gene>
<dbReference type="GO" id="GO:0006412">
    <property type="term" value="P:translation"/>
    <property type="evidence" value="ECO:0007669"/>
    <property type="project" value="InterPro"/>
</dbReference>
<dbReference type="PRINTS" id="PR00061">
    <property type="entry name" value="RIBOSOMALL19"/>
</dbReference>
<dbReference type="SUPFAM" id="SSF50104">
    <property type="entry name" value="Translation proteins SH3-like domain"/>
    <property type="match status" value="1"/>
</dbReference>
<evidence type="ECO:0000313" key="4">
    <source>
        <dbReference type="EMBL" id="ORY53270.1"/>
    </source>
</evidence>
<protein>
    <recommendedName>
        <fullName evidence="6">Ribosomal protein L19</fullName>
    </recommendedName>
</protein>
<dbReference type="GO" id="GO:0005762">
    <property type="term" value="C:mitochondrial large ribosomal subunit"/>
    <property type="evidence" value="ECO:0007669"/>
    <property type="project" value="TreeGrafter"/>
</dbReference>